<evidence type="ECO:0000256" key="2">
    <source>
        <dbReference type="ARBA" id="ARBA00012387"/>
    </source>
</evidence>
<gene>
    <name evidence="10" type="ORF">SSCH_440020</name>
</gene>
<dbReference type="AlphaFoldDB" id="A0A0B7MM69"/>
<dbReference type="InterPro" id="IPR054566">
    <property type="entry name" value="ManC/GMP-like_b-helix"/>
</dbReference>
<dbReference type="Proteomes" id="UP000046155">
    <property type="component" value="Unassembled WGS sequence"/>
</dbReference>
<comment type="similarity">
    <text evidence="1">Belongs to the mannose-6-phosphate isomerase type 2 family.</text>
</comment>
<dbReference type="CDD" id="cd02509">
    <property type="entry name" value="GDP-M1P_Guanylyltransferase"/>
    <property type="match status" value="1"/>
</dbReference>
<dbReference type="OrthoDB" id="9806359at2"/>
<keyword evidence="5" id="KW-0547">Nucleotide-binding</keyword>
<dbReference type="InterPro" id="IPR029044">
    <property type="entry name" value="Nucleotide-diphossugar_trans"/>
</dbReference>
<keyword evidence="6" id="KW-0342">GTP-binding</keyword>
<dbReference type="InterPro" id="IPR051161">
    <property type="entry name" value="Mannose-6P_isomerase_type2"/>
</dbReference>
<dbReference type="InterPro" id="IPR005835">
    <property type="entry name" value="NTP_transferase_dom"/>
</dbReference>
<dbReference type="SUPFAM" id="SSF53448">
    <property type="entry name" value="Nucleotide-diphospho-sugar transferases"/>
    <property type="match status" value="1"/>
</dbReference>
<evidence type="ECO:0000259" key="8">
    <source>
        <dbReference type="Pfam" id="PF00483"/>
    </source>
</evidence>
<reference evidence="11" key="1">
    <citation type="submission" date="2015-01" db="EMBL/GenBank/DDBJ databases">
        <authorList>
            <person name="Manzoor Shahid"/>
            <person name="Zubair Saima"/>
        </authorList>
    </citation>
    <scope>NUCLEOTIDE SEQUENCE [LARGE SCALE GENOMIC DNA]</scope>
    <source>
        <strain evidence="11">Sp3</strain>
    </source>
</reference>
<dbReference type="EC" id="2.7.7.13" evidence="2"/>
<keyword evidence="3 10" id="KW-0808">Transferase</keyword>
<keyword evidence="11" id="KW-1185">Reference proteome</keyword>
<accession>A0A0B7MM69</accession>
<dbReference type="InterPro" id="IPR049577">
    <property type="entry name" value="GMPP_N"/>
</dbReference>
<dbReference type="SUPFAM" id="SSF159283">
    <property type="entry name" value="Guanosine diphospho-D-mannose pyrophosphorylase/mannose-6-phosphate isomerase linker domain"/>
    <property type="match status" value="1"/>
</dbReference>
<dbReference type="Gene3D" id="3.90.550.10">
    <property type="entry name" value="Spore Coat Polysaccharide Biosynthesis Protein SpsA, Chain A"/>
    <property type="match status" value="1"/>
</dbReference>
<evidence type="ECO:0000313" key="11">
    <source>
        <dbReference type="Proteomes" id="UP000046155"/>
    </source>
</evidence>
<keyword evidence="4 10" id="KW-0548">Nucleotidyltransferase</keyword>
<evidence type="ECO:0000259" key="9">
    <source>
        <dbReference type="Pfam" id="PF22640"/>
    </source>
</evidence>
<evidence type="ECO:0000256" key="5">
    <source>
        <dbReference type="ARBA" id="ARBA00022741"/>
    </source>
</evidence>
<evidence type="ECO:0000256" key="6">
    <source>
        <dbReference type="ARBA" id="ARBA00023134"/>
    </source>
</evidence>
<dbReference type="PANTHER" id="PTHR46390:SF1">
    <property type="entry name" value="MANNOSE-1-PHOSPHATE GUANYLYLTRANSFERASE"/>
    <property type="match status" value="1"/>
</dbReference>
<dbReference type="GO" id="GO:0009298">
    <property type="term" value="P:GDP-mannose biosynthetic process"/>
    <property type="evidence" value="ECO:0007669"/>
    <property type="project" value="TreeGrafter"/>
</dbReference>
<evidence type="ECO:0000256" key="1">
    <source>
        <dbReference type="ARBA" id="ARBA00006115"/>
    </source>
</evidence>
<evidence type="ECO:0000256" key="4">
    <source>
        <dbReference type="ARBA" id="ARBA00022695"/>
    </source>
</evidence>
<name>A0A0B7MM69_9FIRM</name>
<proteinExistence type="inferred from homology"/>
<dbReference type="PANTHER" id="PTHR46390">
    <property type="entry name" value="MANNOSE-1-PHOSPHATE GUANYLYLTRANSFERASE"/>
    <property type="match status" value="1"/>
</dbReference>
<evidence type="ECO:0000256" key="7">
    <source>
        <dbReference type="ARBA" id="ARBA00047343"/>
    </source>
</evidence>
<dbReference type="FunFam" id="3.90.550.10:FF:000046">
    <property type="entry name" value="Mannose-1-phosphate guanylyltransferase (GDP)"/>
    <property type="match status" value="1"/>
</dbReference>
<sequence length="356" mass="39799">MTHAVIMAGGRGERFWPKSRQCLPKQFLKLIGDQTMLQRTVSRMERFLAPENIYIITAASHQQIVRHQVPEIPEGNIILEPCGRDTAAAIGLAAVIVQQKDAAGVMVVLPADHYIADEDRFLEVLRGAVDAAEENHTVTIGITANRPETGFGYIARGQYYQNFAGIPSYHVKRFTEKPDRQQAVGFLESGNYFWNSGIFVWRADVIRHLIGEHLPSLAEGLEKIEEVAGTTRYPQVLQEVYVRLPRISIDYGVMEKAREVLVIPGDFGWDDVGSWTALESYKEKDINGNIMEGRGVLVDTTNTLVQNSDKMVATLGVHDLIVVESEGSILICHKQKAQELKKVITALQENGYKEIL</sequence>
<dbReference type="Pfam" id="PF22640">
    <property type="entry name" value="ManC_GMP_beta-helix"/>
    <property type="match status" value="1"/>
</dbReference>
<feature type="domain" description="Nucleotidyl transferase" evidence="8">
    <location>
        <begin position="4"/>
        <end position="285"/>
    </location>
</feature>
<dbReference type="GO" id="GO:0005525">
    <property type="term" value="F:GTP binding"/>
    <property type="evidence" value="ECO:0007669"/>
    <property type="project" value="UniProtKB-KW"/>
</dbReference>
<feature type="domain" description="MannoseP isomerase/GMP-like beta-helix" evidence="9">
    <location>
        <begin position="293"/>
        <end position="347"/>
    </location>
</feature>
<evidence type="ECO:0000313" key="10">
    <source>
        <dbReference type="EMBL" id="CEO89313.1"/>
    </source>
</evidence>
<dbReference type="Pfam" id="PF00483">
    <property type="entry name" value="NTP_transferase"/>
    <property type="match status" value="1"/>
</dbReference>
<comment type="catalytic activity">
    <reaction evidence="7">
        <text>alpha-D-mannose 1-phosphate + GTP + H(+) = GDP-alpha-D-mannose + diphosphate</text>
        <dbReference type="Rhea" id="RHEA:15229"/>
        <dbReference type="ChEBI" id="CHEBI:15378"/>
        <dbReference type="ChEBI" id="CHEBI:33019"/>
        <dbReference type="ChEBI" id="CHEBI:37565"/>
        <dbReference type="ChEBI" id="CHEBI:57527"/>
        <dbReference type="ChEBI" id="CHEBI:58409"/>
        <dbReference type="EC" id="2.7.7.13"/>
    </reaction>
</comment>
<protein>
    <recommendedName>
        <fullName evidence="2">mannose-1-phosphate guanylyltransferase</fullName>
        <ecNumber evidence="2">2.7.7.13</ecNumber>
    </recommendedName>
</protein>
<organism evidence="10 11">
    <name type="scientific">Syntrophaceticus schinkii</name>
    <dbReference type="NCBI Taxonomy" id="499207"/>
    <lineage>
        <taxon>Bacteria</taxon>
        <taxon>Bacillati</taxon>
        <taxon>Bacillota</taxon>
        <taxon>Clostridia</taxon>
        <taxon>Thermoanaerobacterales</taxon>
        <taxon>Thermoanaerobacterales Family III. Incertae Sedis</taxon>
        <taxon>Syntrophaceticus</taxon>
    </lineage>
</organism>
<dbReference type="EMBL" id="CDRZ01000241">
    <property type="protein sequence ID" value="CEO89313.1"/>
    <property type="molecule type" value="Genomic_DNA"/>
</dbReference>
<evidence type="ECO:0000256" key="3">
    <source>
        <dbReference type="ARBA" id="ARBA00022679"/>
    </source>
</evidence>
<dbReference type="GO" id="GO:0004475">
    <property type="term" value="F:mannose-1-phosphate guanylyltransferase (GTP) activity"/>
    <property type="evidence" value="ECO:0007669"/>
    <property type="project" value="UniProtKB-EC"/>
</dbReference>
<dbReference type="RefSeq" id="WP_044665290.1">
    <property type="nucleotide sequence ID" value="NZ_CDRZ01000241.1"/>
</dbReference>